<reference evidence="3 5" key="2">
    <citation type="journal article" date="2019" name="Nat. Microbiol.">
        <title>Wide diversity of methane and short-chain alkane metabolisms in uncultured archaea.</title>
        <authorList>
            <person name="Borrel G."/>
            <person name="Adam P.S."/>
            <person name="McKay L.J."/>
            <person name="Chen L.X."/>
            <person name="Sierra-Garcia I.N."/>
            <person name="Sieber C.M."/>
            <person name="Letourneur Q."/>
            <person name="Ghozlane A."/>
            <person name="Andersen G.L."/>
            <person name="Li W.J."/>
            <person name="Hallam S.J."/>
            <person name="Muyzer G."/>
            <person name="de Oliveira V.M."/>
            <person name="Inskeep W.P."/>
            <person name="Banfield J.F."/>
            <person name="Gribaldo S."/>
        </authorList>
    </citation>
    <scope>NUCLEOTIDE SEQUENCE [LARGE SCALE GENOMIC DNA]</scope>
    <source>
        <strain evidence="3">NM4</strain>
    </source>
</reference>
<dbReference type="Pfam" id="PF01751">
    <property type="entry name" value="Toprim"/>
    <property type="match status" value="1"/>
</dbReference>
<dbReference type="PANTHER" id="PTHR39964:SF2">
    <property type="entry name" value="UPF0292 PROTEIN MJ1624"/>
    <property type="match status" value="1"/>
</dbReference>
<organism evidence="2 4">
    <name type="scientific">Candidatus Methanodesulfokora washburnensis</name>
    <dbReference type="NCBI Taxonomy" id="2478471"/>
    <lineage>
        <taxon>Archaea</taxon>
        <taxon>Thermoproteota</taxon>
        <taxon>Candidatus Korarchaeia</taxon>
        <taxon>Candidatus Korarchaeia incertae sedis</taxon>
        <taxon>Candidatus Methanodesulfokora</taxon>
    </lineage>
</organism>
<reference evidence="2 4" key="1">
    <citation type="submission" date="2018-10" db="EMBL/GenBank/DDBJ databases">
        <title>Co-occurring genomic capacity for anaerobic methane metabolism and dissimilatory sulfite reduction discovered in the Korarchaeota.</title>
        <authorList>
            <person name="Mckay L.J."/>
            <person name="Dlakic M."/>
            <person name="Fields M.W."/>
            <person name="Delmont T.O."/>
            <person name="Eren A.M."/>
            <person name="Jay Z.J."/>
            <person name="Klingelsmith K.B."/>
            <person name="Rusch D.B."/>
            <person name="Inskeep W.P."/>
        </authorList>
    </citation>
    <scope>NUCLEOTIDE SEQUENCE [LARGE SCALE GENOMIC DNA]</scope>
    <source>
        <strain evidence="2 4">MDKW</strain>
    </source>
</reference>
<proteinExistence type="predicted"/>
<dbReference type="SUPFAM" id="SSF110455">
    <property type="entry name" value="Toprim domain"/>
    <property type="match status" value="1"/>
</dbReference>
<gene>
    <name evidence="2" type="ORF">D6D85_07715</name>
    <name evidence="3" type="ORF">EF810_04820</name>
</gene>
<evidence type="ECO:0000313" key="4">
    <source>
        <dbReference type="Proteomes" id="UP000277582"/>
    </source>
</evidence>
<dbReference type="SMART" id="SM00493">
    <property type="entry name" value="TOPRIM"/>
    <property type="match status" value="1"/>
</dbReference>
<evidence type="ECO:0000313" key="2">
    <source>
        <dbReference type="EMBL" id="RSN74726.1"/>
    </source>
</evidence>
<dbReference type="Proteomes" id="UP000316217">
    <property type="component" value="Unassembled WGS sequence"/>
</dbReference>
<dbReference type="Proteomes" id="UP000277582">
    <property type="component" value="Unassembled WGS sequence"/>
</dbReference>
<evidence type="ECO:0000259" key="1">
    <source>
        <dbReference type="PROSITE" id="PS50880"/>
    </source>
</evidence>
<dbReference type="EMBL" id="RCOS01000087">
    <property type="protein sequence ID" value="RSN74726.1"/>
    <property type="molecule type" value="Genomic_DNA"/>
</dbReference>
<comment type="caution">
    <text evidence="2">The sequence shown here is derived from an EMBL/GenBank/DDBJ whole genome shotgun (WGS) entry which is preliminary data.</text>
</comment>
<evidence type="ECO:0000313" key="3">
    <source>
        <dbReference type="EMBL" id="RZN61434.1"/>
    </source>
</evidence>
<feature type="domain" description="Toprim" evidence="1">
    <location>
        <begin position="25"/>
        <end position="113"/>
    </location>
</feature>
<dbReference type="PANTHER" id="PTHR39964">
    <property type="entry name" value="UPF0292 PROTEIN TK1411"/>
    <property type="match status" value="1"/>
</dbReference>
<evidence type="ECO:0000313" key="5">
    <source>
        <dbReference type="Proteomes" id="UP000316217"/>
    </source>
</evidence>
<accession>A0A3R9PF72</accession>
<dbReference type="Gene3D" id="3.40.1360.10">
    <property type="match status" value="1"/>
</dbReference>
<dbReference type="InterPro" id="IPR006171">
    <property type="entry name" value="TOPRIM_dom"/>
</dbReference>
<dbReference type="EMBL" id="RXII01000074">
    <property type="protein sequence ID" value="RZN61434.1"/>
    <property type="molecule type" value="Genomic_DNA"/>
</dbReference>
<dbReference type="AlphaFoldDB" id="A0A3R9PF72"/>
<dbReference type="PROSITE" id="PS50880">
    <property type="entry name" value="TOPRIM"/>
    <property type="match status" value="1"/>
</dbReference>
<sequence>MRRKHKTRVDVIEWISEIENASKEGAIIIVEGKKDRDSLRSAGISGRIVYVKDIEALVKKEGLSIFKGKSFIILTDFDREGSEMASKISREIESGGGRVIKWIRYQYRALGLPDKVEDFYKVVDDDLYRGLDKSISFGER</sequence>
<name>A0A3R9PF72_9CREN</name>
<keyword evidence="4" id="KW-1185">Reference proteome</keyword>
<protein>
    <submittedName>
        <fullName evidence="2">Toprim domain-containing protein</fullName>
    </submittedName>
</protein>